<reference evidence="8" key="1">
    <citation type="submission" date="2020-10" db="EMBL/GenBank/DDBJ databases">
        <authorList>
            <person name="Gilroy R."/>
        </authorList>
    </citation>
    <scope>NUCLEOTIDE SEQUENCE</scope>
    <source>
        <strain evidence="8">1370</strain>
    </source>
</reference>
<comment type="cofactor">
    <cofactor evidence="6">
        <name>Mg(2+)</name>
        <dbReference type="ChEBI" id="CHEBI:18420"/>
    </cofactor>
</comment>
<dbReference type="GO" id="GO:0005737">
    <property type="term" value="C:cytoplasm"/>
    <property type="evidence" value="ECO:0007669"/>
    <property type="project" value="UniProtKB-SubCell"/>
</dbReference>
<dbReference type="AlphaFoldDB" id="A0A9D1T543"/>
<evidence type="ECO:0000256" key="4">
    <source>
        <dbReference type="ARBA" id="ARBA00022759"/>
    </source>
</evidence>
<evidence type="ECO:0000256" key="6">
    <source>
        <dbReference type="HAMAP-Rule" id="MF_01468"/>
    </source>
</evidence>
<evidence type="ECO:0000256" key="5">
    <source>
        <dbReference type="ARBA" id="ARBA00022801"/>
    </source>
</evidence>
<accession>A0A9D1T543</accession>
<evidence type="ECO:0000256" key="2">
    <source>
        <dbReference type="ARBA" id="ARBA00022552"/>
    </source>
</evidence>
<reference evidence="8" key="2">
    <citation type="journal article" date="2021" name="PeerJ">
        <title>Extensive microbial diversity within the chicken gut microbiome revealed by metagenomics and culture.</title>
        <authorList>
            <person name="Gilroy R."/>
            <person name="Ravi A."/>
            <person name="Getino M."/>
            <person name="Pursley I."/>
            <person name="Horton D.L."/>
            <person name="Alikhan N.F."/>
            <person name="Baker D."/>
            <person name="Gharbi K."/>
            <person name="Hall N."/>
            <person name="Watson M."/>
            <person name="Adriaenssens E.M."/>
            <person name="Foster-Nyarko E."/>
            <person name="Jarju S."/>
            <person name="Secka A."/>
            <person name="Antonio M."/>
            <person name="Oren A."/>
            <person name="Chaudhuri R.R."/>
            <person name="La Ragione R."/>
            <person name="Hildebrand F."/>
            <person name="Pallen M.J."/>
        </authorList>
    </citation>
    <scope>NUCLEOTIDE SEQUENCE</scope>
    <source>
        <strain evidence="8">1370</strain>
    </source>
</reference>
<dbReference type="PANTHER" id="PTHR34276:SF1">
    <property type="entry name" value="MINI-RIBONUCLEASE 3"/>
    <property type="match status" value="1"/>
</dbReference>
<protein>
    <recommendedName>
        <fullName evidence="6">Mini-ribonuclease 3</fullName>
        <shortName evidence="6">Mini-3</shortName>
        <shortName evidence="6">Mini-RNase 3</shortName>
        <ecNumber evidence="6">3.1.26.-</ecNumber>
    </recommendedName>
    <alternativeName>
        <fullName evidence="6">Mini-RNase III</fullName>
        <shortName evidence="6">Mini-III</shortName>
    </alternativeName>
</protein>
<keyword evidence="6" id="KW-0963">Cytoplasm</keyword>
<keyword evidence="4 6" id="KW-0255">Endonuclease</keyword>
<feature type="active site" evidence="6">
    <location>
        <position position="20"/>
    </location>
</feature>
<dbReference type="EC" id="3.1.26.-" evidence="6"/>
<dbReference type="Proteomes" id="UP000823960">
    <property type="component" value="Unassembled WGS sequence"/>
</dbReference>
<feature type="domain" description="RNase III" evidence="7">
    <location>
        <begin position="14"/>
        <end position="109"/>
    </location>
</feature>
<name>A0A9D1T543_9FIRM</name>
<dbReference type="Gene3D" id="1.10.1520.10">
    <property type="entry name" value="Ribonuclease III domain"/>
    <property type="match status" value="1"/>
</dbReference>
<comment type="function">
    <text evidence="6">Involved in correct processing of both the 5' and 3' ends of 23S rRNA precursor. Processes 30S rRNA precursor transcript even in absence of ribonuclease 3 (Rnc); Rnc processes 30S rRNA into smaller rRNA precursors.</text>
</comment>
<proteinExistence type="inferred from homology"/>
<sequence length="142" mass="15956">MLDKRAVNLYSPLALAFLGDSVYEQLVRKRLLICGNMPAGRLHSLSVRLVCAEFQSAACEIIAPVLDEEESGVLRRGRNATTAAVPKHSSVLEYRKATSLECLFGWLELLGRKERLDELFDMIWQEKGRLLICSDTKTAEET</sequence>
<gene>
    <name evidence="6" type="primary">mrnC</name>
    <name evidence="8" type="ORF">IAD28_05125</name>
</gene>
<dbReference type="GO" id="GO:0019843">
    <property type="term" value="F:rRNA binding"/>
    <property type="evidence" value="ECO:0007669"/>
    <property type="project" value="UniProtKB-UniRule"/>
</dbReference>
<comment type="caution">
    <text evidence="8">The sequence shown here is derived from an EMBL/GenBank/DDBJ whole genome shotgun (WGS) entry which is preliminary data.</text>
</comment>
<evidence type="ECO:0000256" key="3">
    <source>
        <dbReference type="ARBA" id="ARBA00022722"/>
    </source>
</evidence>
<keyword evidence="3 6" id="KW-0540">Nuclease</keyword>
<dbReference type="Pfam" id="PF00636">
    <property type="entry name" value="Ribonuclease_3"/>
    <property type="match status" value="1"/>
</dbReference>
<dbReference type="GO" id="GO:0004525">
    <property type="term" value="F:ribonuclease III activity"/>
    <property type="evidence" value="ECO:0007669"/>
    <property type="project" value="InterPro"/>
</dbReference>
<evidence type="ECO:0000313" key="9">
    <source>
        <dbReference type="Proteomes" id="UP000823960"/>
    </source>
</evidence>
<dbReference type="PIRSF" id="PIRSF005520">
    <property type="entry name" value="UCP005520"/>
    <property type="match status" value="1"/>
</dbReference>
<comment type="similarity">
    <text evidence="6">Belongs to the MrnC RNase family.</text>
</comment>
<keyword evidence="6" id="KW-0694">RNA-binding</keyword>
<evidence type="ECO:0000256" key="1">
    <source>
        <dbReference type="ARBA" id="ARBA00022517"/>
    </source>
</evidence>
<dbReference type="InterPro" id="IPR000999">
    <property type="entry name" value="RNase_III_dom"/>
</dbReference>
<dbReference type="InterPro" id="IPR008226">
    <property type="entry name" value="Mini3_fam"/>
</dbReference>
<dbReference type="SUPFAM" id="SSF69065">
    <property type="entry name" value="RNase III domain-like"/>
    <property type="match status" value="1"/>
</dbReference>
<dbReference type="GO" id="GO:0006364">
    <property type="term" value="P:rRNA processing"/>
    <property type="evidence" value="ECO:0007669"/>
    <property type="project" value="UniProtKB-UniRule"/>
</dbReference>
<dbReference type="EMBL" id="DVOL01000070">
    <property type="protein sequence ID" value="HIV11053.1"/>
    <property type="molecule type" value="Genomic_DNA"/>
</dbReference>
<keyword evidence="6" id="KW-0460">Magnesium</keyword>
<keyword evidence="2 6" id="KW-0698">rRNA processing</keyword>
<dbReference type="PANTHER" id="PTHR34276">
    <property type="entry name" value="MINI-RIBONUCLEASE 3"/>
    <property type="match status" value="1"/>
</dbReference>
<organism evidence="8 9">
    <name type="scientific">Candidatus Faeciplasma avium</name>
    <dbReference type="NCBI Taxonomy" id="2840798"/>
    <lineage>
        <taxon>Bacteria</taxon>
        <taxon>Bacillati</taxon>
        <taxon>Bacillota</taxon>
        <taxon>Clostridia</taxon>
        <taxon>Eubacteriales</taxon>
        <taxon>Oscillospiraceae</taxon>
        <taxon>Oscillospiraceae incertae sedis</taxon>
        <taxon>Candidatus Faeciplasma</taxon>
    </lineage>
</organism>
<keyword evidence="1 6" id="KW-0690">Ribosome biogenesis</keyword>
<evidence type="ECO:0000313" key="8">
    <source>
        <dbReference type="EMBL" id="HIV11053.1"/>
    </source>
</evidence>
<keyword evidence="6" id="KW-0699">rRNA-binding</keyword>
<keyword evidence="5 6" id="KW-0378">Hydrolase</keyword>
<comment type="subunit">
    <text evidence="6">Homodimer.</text>
</comment>
<dbReference type="HAMAP" id="MF_01468">
    <property type="entry name" value="RNase_Mini_III"/>
    <property type="match status" value="1"/>
</dbReference>
<comment type="subcellular location">
    <subcellularLocation>
        <location evidence="6">Cytoplasm</location>
    </subcellularLocation>
</comment>
<dbReference type="InterPro" id="IPR036389">
    <property type="entry name" value="RNase_III_sf"/>
</dbReference>
<evidence type="ECO:0000259" key="7">
    <source>
        <dbReference type="Pfam" id="PF00636"/>
    </source>
</evidence>